<evidence type="ECO:0000313" key="6">
    <source>
        <dbReference type="Proteomes" id="UP000622890"/>
    </source>
</evidence>
<feature type="domain" description="Peptidase M20 dimerisation" evidence="4">
    <location>
        <begin position="223"/>
        <end position="319"/>
    </location>
</feature>
<dbReference type="SUPFAM" id="SSF53187">
    <property type="entry name" value="Zn-dependent exopeptidases"/>
    <property type="match status" value="1"/>
</dbReference>
<keyword evidence="3" id="KW-0732">Signal</keyword>
<keyword evidence="2" id="KW-0378">Hydrolase</keyword>
<dbReference type="SUPFAM" id="SSF55031">
    <property type="entry name" value="Bacterial exopeptidase dimerisation domain"/>
    <property type="match status" value="1"/>
</dbReference>
<dbReference type="EMBL" id="JAEPBG010000013">
    <property type="protein sequence ID" value="MBK4737578.1"/>
    <property type="molecule type" value="Genomic_DNA"/>
</dbReference>
<evidence type="ECO:0000313" key="5">
    <source>
        <dbReference type="EMBL" id="MBK4737578.1"/>
    </source>
</evidence>
<dbReference type="InterPro" id="IPR050072">
    <property type="entry name" value="Peptidase_M20A"/>
</dbReference>
<evidence type="ECO:0000256" key="3">
    <source>
        <dbReference type="SAM" id="SignalP"/>
    </source>
</evidence>
<dbReference type="Gene3D" id="3.40.630.10">
    <property type="entry name" value="Zn peptidases"/>
    <property type="match status" value="1"/>
</dbReference>
<dbReference type="PANTHER" id="PTHR43808">
    <property type="entry name" value="ACETYLORNITHINE DEACETYLASE"/>
    <property type="match status" value="1"/>
</dbReference>
<dbReference type="Proteomes" id="UP000622890">
    <property type="component" value="Unassembled WGS sequence"/>
</dbReference>
<dbReference type="PANTHER" id="PTHR43808:SF17">
    <property type="entry name" value="PEPTIDASE M20"/>
    <property type="match status" value="1"/>
</dbReference>
<evidence type="ECO:0000256" key="1">
    <source>
        <dbReference type="ARBA" id="ARBA00022723"/>
    </source>
</evidence>
<dbReference type="Pfam" id="PF07687">
    <property type="entry name" value="M20_dimer"/>
    <property type="match status" value="1"/>
</dbReference>
<dbReference type="Gene3D" id="3.30.70.360">
    <property type="match status" value="1"/>
</dbReference>
<keyword evidence="1" id="KW-0479">Metal-binding</keyword>
<sequence length="442" mass="46327">MRWKTGEGCAGALLLGASLAATAQDLQVPQQYLQTFEQIAATPAVMKALALLKEDDANTLADQKALVAIPSPTFKEGPRAEDYARRMKEAGLNDVKMDAAGNVCGVLPSIGKGPKLFMSAHLDTVFPQQTELSVTQKDGKLYAPGIADDARGLAAILSIARAVRGSGLRTVGEVWMCGTVGEEGLGDLKGIKEVFRQHKDIDGYIALESPTVANEEISFQAAGSNRYRITYKGPGGHSYQAFGQPSAIHALGRAIAGIAELQTPATPKTTFTVGTIAGGTSVNSIAAEATMDLDMRSNDNAELLKLEKQALQIARDAAAAENRRWGSDKMKVDIVQVGARPGGSPAPDNPVVHALWMGVKATGATPRLAGARSTEANLPISLGIPAAVVGAGGYSQGIHSRDEWFDPTNAYLGPVKALVAMLGLVGVEGASQPLLPKRAPRE</sequence>
<dbReference type="GO" id="GO:0016787">
    <property type="term" value="F:hydrolase activity"/>
    <property type="evidence" value="ECO:0007669"/>
    <property type="project" value="UniProtKB-KW"/>
</dbReference>
<dbReference type="InterPro" id="IPR002933">
    <property type="entry name" value="Peptidase_M20"/>
</dbReference>
<reference evidence="5" key="1">
    <citation type="submission" date="2021-01" db="EMBL/GenBank/DDBJ databases">
        <title>Genome sequence of strain Noviherbaspirillum sp. DKR-6.</title>
        <authorList>
            <person name="Chaudhary D.K."/>
        </authorList>
    </citation>
    <scope>NUCLEOTIDE SEQUENCE</scope>
    <source>
        <strain evidence="5">DKR-6</strain>
    </source>
</reference>
<gene>
    <name evidence="5" type="ORF">JJB74_23410</name>
</gene>
<comment type="caution">
    <text evidence="5">The sequence shown here is derived from an EMBL/GenBank/DDBJ whole genome shotgun (WGS) entry which is preliminary data.</text>
</comment>
<dbReference type="InterPro" id="IPR036264">
    <property type="entry name" value="Bact_exopeptidase_dim_dom"/>
</dbReference>
<name>A0A934W940_9BURK</name>
<dbReference type="AlphaFoldDB" id="A0A934W940"/>
<dbReference type="RefSeq" id="WP_200595997.1">
    <property type="nucleotide sequence ID" value="NZ_JAEPBG010000013.1"/>
</dbReference>
<dbReference type="Pfam" id="PF01546">
    <property type="entry name" value="Peptidase_M20"/>
    <property type="match status" value="1"/>
</dbReference>
<protein>
    <submittedName>
        <fullName evidence="5">M20/M25/M40 family metallo-hydrolase</fullName>
    </submittedName>
</protein>
<keyword evidence="6" id="KW-1185">Reference proteome</keyword>
<dbReference type="InterPro" id="IPR011650">
    <property type="entry name" value="Peptidase_M20_dimer"/>
</dbReference>
<proteinExistence type="predicted"/>
<dbReference type="GO" id="GO:0046872">
    <property type="term" value="F:metal ion binding"/>
    <property type="evidence" value="ECO:0007669"/>
    <property type="project" value="UniProtKB-KW"/>
</dbReference>
<feature type="chain" id="PRO_5037680829" evidence="3">
    <location>
        <begin position="24"/>
        <end position="442"/>
    </location>
</feature>
<feature type="signal peptide" evidence="3">
    <location>
        <begin position="1"/>
        <end position="23"/>
    </location>
</feature>
<evidence type="ECO:0000259" key="4">
    <source>
        <dbReference type="Pfam" id="PF07687"/>
    </source>
</evidence>
<organism evidence="5 6">
    <name type="scientific">Noviherbaspirillum pedocola</name>
    <dbReference type="NCBI Taxonomy" id="2801341"/>
    <lineage>
        <taxon>Bacteria</taxon>
        <taxon>Pseudomonadati</taxon>
        <taxon>Pseudomonadota</taxon>
        <taxon>Betaproteobacteria</taxon>
        <taxon>Burkholderiales</taxon>
        <taxon>Oxalobacteraceae</taxon>
        <taxon>Noviherbaspirillum</taxon>
    </lineage>
</organism>
<accession>A0A934W940</accession>
<evidence type="ECO:0000256" key="2">
    <source>
        <dbReference type="ARBA" id="ARBA00022801"/>
    </source>
</evidence>